<dbReference type="Proteomes" id="UP000298285">
    <property type="component" value="Unassembled WGS sequence"/>
</dbReference>
<dbReference type="EMBL" id="SPPK01000002">
    <property type="protein sequence ID" value="TFU89652.1"/>
    <property type="molecule type" value="Genomic_DNA"/>
</dbReference>
<name>A0A4Y9IMZ1_9BACT</name>
<dbReference type="AlphaFoldDB" id="A0A4Y9IMZ1"/>
<evidence type="ECO:0000313" key="2">
    <source>
        <dbReference type="Proteomes" id="UP000298285"/>
    </source>
</evidence>
<dbReference type="OrthoDB" id="996449at2"/>
<comment type="caution">
    <text evidence="1">The sequence shown here is derived from an EMBL/GenBank/DDBJ whole genome shotgun (WGS) entry which is preliminary data.</text>
</comment>
<dbReference type="RefSeq" id="WP_135104653.1">
    <property type="nucleotide sequence ID" value="NZ_JADGKW010000002.1"/>
</dbReference>
<gene>
    <name evidence="1" type="ORF">E4T88_06445</name>
</gene>
<protein>
    <submittedName>
        <fullName evidence="1">Uncharacterized protein</fullName>
    </submittedName>
</protein>
<sequence>MIESIIDIFRQQAREQKLIKAFYYRRNYELGSGKEAYPLFWLEDPLRGNNRNNTFSNSVNFSILFLPQSEESVSHLQNLAFSTGLNIIERIKRNRDTLGISITPDWDYMTLSDYYDDNAAGCRFSVNFTQANMQNLCLIDQQFDANKEFEKGQTLKSFDLSPASNCEVFVNKFPDFDLKTKK</sequence>
<evidence type="ECO:0000313" key="1">
    <source>
        <dbReference type="EMBL" id="TFU89652.1"/>
    </source>
</evidence>
<proteinExistence type="predicted"/>
<accession>A0A4Y9IMZ1</accession>
<organism evidence="1 2">
    <name type="scientific">Dysgonomonas mossii</name>
    <dbReference type="NCBI Taxonomy" id="163665"/>
    <lineage>
        <taxon>Bacteria</taxon>
        <taxon>Pseudomonadati</taxon>
        <taxon>Bacteroidota</taxon>
        <taxon>Bacteroidia</taxon>
        <taxon>Bacteroidales</taxon>
        <taxon>Dysgonomonadaceae</taxon>
        <taxon>Dysgonomonas</taxon>
    </lineage>
</organism>
<reference evidence="1 2" key="1">
    <citation type="submission" date="2019-03" db="EMBL/GenBank/DDBJ databases">
        <title>Diversity of the mouse oral microbiome.</title>
        <authorList>
            <person name="Joseph S."/>
            <person name="Aduse-Opoku J."/>
            <person name="Curtis M."/>
            <person name="Wade W."/>
            <person name="Hashim A."/>
        </authorList>
    </citation>
    <scope>NUCLEOTIDE SEQUENCE [LARGE SCALE GENOMIC DNA]</scope>
    <source>
        <strain evidence="1 2">P11</strain>
    </source>
</reference>